<keyword evidence="5" id="KW-1185">Reference proteome</keyword>
<dbReference type="SMART" id="SM00471">
    <property type="entry name" value="HDc"/>
    <property type="match status" value="1"/>
</dbReference>
<dbReference type="InterPro" id="IPR003607">
    <property type="entry name" value="HD/PDEase_dom"/>
</dbReference>
<evidence type="ECO:0000259" key="3">
    <source>
        <dbReference type="PROSITE" id="PS51832"/>
    </source>
</evidence>
<feature type="transmembrane region" description="Helical" evidence="2">
    <location>
        <begin position="51"/>
        <end position="72"/>
    </location>
</feature>
<dbReference type="InterPro" id="IPR037522">
    <property type="entry name" value="HD_GYP_dom"/>
</dbReference>
<accession>A0ABW1JJQ3</accession>
<dbReference type="PROSITE" id="PS51832">
    <property type="entry name" value="HD_GYP"/>
    <property type="match status" value="1"/>
</dbReference>
<dbReference type="EMBL" id="JBHSRD010000008">
    <property type="protein sequence ID" value="MFC6009117.1"/>
    <property type="molecule type" value="Genomic_DNA"/>
</dbReference>
<feature type="compositionally biased region" description="Low complexity" evidence="1">
    <location>
        <begin position="448"/>
        <end position="460"/>
    </location>
</feature>
<dbReference type="Gene3D" id="1.10.3210.10">
    <property type="entry name" value="Hypothetical protein af1432"/>
    <property type="match status" value="1"/>
</dbReference>
<dbReference type="PANTHER" id="PTHR45228">
    <property type="entry name" value="CYCLIC DI-GMP PHOSPHODIESTERASE TM_0186-RELATED"/>
    <property type="match status" value="1"/>
</dbReference>
<proteinExistence type="predicted"/>
<dbReference type="InterPro" id="IPR052020">
    <property type="entry name" value="Cyclic_di-GMP/3'3'-cGAMP_PDE"/>
</dbReference>
<dbReference type="RefSeq" id="WP_345717643.1">
    <property type="nucleotide sequence ID" value="NZ_BAABFP010000007.1"/>
</dbReference>
<keyword evidence="2" id="KW-0472">Membrane</keyword>
<keyword evidence="4" id="KW-0378">Hydrolase</keyword>
<dbReference type="Pfam" id="PF13487">
    <property type="entry name" value="HD_5"/>
    <property type="match status" value="1"/>
</dbReference>
<evidence type="ECO:0000256" key="2">
    <source>
        <dbReference type="SAM" id="Phobius"/>
    </source>
</evidence>
<dbReference type="SUPFAM" id="SSF109604">
    <property type="entry name" value="HD-domain/PDEase-like"/>
    <property type="match status" value="1"/>
</dbReference>
<sequence>MIASTTEAHWTPRPVLAFGVRVVQYGLPLLAGSVAVTIVAPMLVGLVPHPAVIGLSLAVAVVVSLFVSHLTMRLGPLAVLLKMTMIFPDHAPTRLKVARRSTSADEIRRRLTSGRTDEHEAAITMLSLVTALGRHDRHTRGHSERVRLFCDLLSRELGLSEEDAGRLRWAALIHDIGKLEVAVTVLNKPGRLNVREWAQIRMHPQAGARLARPLAPWLGPWFAGIAEHHERFDGTGYPLGLAGDQISLAGRAVAVVDAYETMTAARTYKAAVSAVAARAELTRCAGTHFDPAMVRAFLGIALPRLLWSVGPLAFFVNLPVLRWVGDGGARLAQASSTAVNVAGVSAVVVASGALPAAAADPAPSAARPGVHQVNKQPSEHGTKKSGGKVARPSGGAARPASGSAARATAPPAAAKQSGATAAPTPASTGAPTDVPLPSGTALPPPGPTATSVPTPTASVTDNSQHGPKKKKRGRGRGKGKGSHESGHDG</sequence>
<dbReference type="PANTHER" id="PTHR45228:SF4">
    <property type="entry name" value="LIPOPROTEIN"/>
    <property type="match status" value="1"/>
</dbReference>
<evidence type="ECO:0000313" key="5">
    <source>
        <dbReference type="Proteomes" id="UP001596189"/>
    </source>
</evidence>
<evidence type="ECO:0000256" key="1">
    <source>
        <dbReference type="SAM" id="MobiDB-lite"/>
    </source>
</evidence>
<feature type="compositionally biased region" description="Basic residues" evidence="1">
    <location>
        <begin position="466"/>
        <end position="480"/>
    </location>
</feature>
<evidence type="ECO:0000313" key="4">
    <source>
        <dbReference type="EMBL" id="MFC6009117.1"/>
    </source>
</evidence>
<keyword evidence="2" id="KW-1133">Transmembrane helix</keyword>
<dbReference type="Proteomes" id="UP001596189">
    <property type="component" value="Unassembled WGS sequence"/>
</dbReference>
<feature type="region of interest" description="Disordered" evidence="1">
    <location>
        <begin position="359"/>
        <end position="489"/>
    </location>
</feature>
<comment type="caution">
    <text evidence="4">The sequence shown here is derived from an EMBL/GenBank/DDBJ whole genome shotgun (WGS) entry which is preliminary data.</text>
</comment>
<reference evidence="5" key="1">
    <citation type="journal article" date="2019" name="Int. J. Syst. Evol. Microbiol.">
        <title>The Global Catalogue of Microorganisms (GCM) 10K type strain sequencing project: providing services to taxonomists for standard genome sequencing and annotation.</title>
        <authorList>
            <consortium name="The Broad Institute Genomics Platform"/>
            <consortium name="The Broad Institute Genome Sequencing Center for Infectious Disease"/>
            <person name="Wu L."/>
            <person name="Ma J."/>
        </authorList>
    </citation>
    <scope>NUCLEOTIDE SEQUENCE [LARGE SCALE GENOMIC DNA]</scope>
    <source>
        <strain evidence="5">KACC 14249</strain>
    </source>
</reference>
<dbReference type="GO" id="GO:0016787">
    <property type="term" value="F:hydrolase activity"/>
    <property type="evidence" value="ECO:0007669"/>
    <property type="project" value="UniProtKB-KW"/>
</dbReference>
<feature type="compositionally biased region" description="Low complexity" evidence="1">
    <location>
        <begin position="390"/>
        <end position="441"/>
    </location>
</feature>
<organism evidence="4 5">
    <name type="scientific">Angustibacter luteus</name>
    <dbReference type="NCBI Taxonomy" id="658456"/>
    <lineage>
        <taxon>Bacteria</taxon>
        <taxon>Bacillati</taxon>
        <taxon>Actinomycetota</taxon>
        <taxon>Actinomycetes</taxon>
        <taxon>Kineosporiales</taxon>
        <taxon>Kineosporiaceae</taxon>
    </lineage>
</organism>
<feature type="transmembrane region" description="Helical" evidence="2">
    <location>
        <begin position="22"/>
        <end position="44"/>
    </location>
</feature>
<protein>
    <submittedName>
        <fullName evidence="4">HD-GYP domain-containing protein</fullName>
        <ecNumber evidence="4">3.1.4.-</ecNumber>
    </submittedName>
</protein>
<keyword evidence="2" id="KW-0812">Transmembrane</keyword>
<feature type="domain" description="HD-GYP" evidence="3">
    <location>
        <begin position="117"/>
        <end position="313"/>
    </location>
</feature>
<feature type="compositionally biased region" description="Low complexity" evidence="1">
    <location>
        <begin position="359"/>
        <end position="369"/>
    </location>
</feature>
<dbReference type="EC" id="3.1.4.-" evidence="4"/>
<gene>
    <name evidence="4" type="ORF">ACFQDO_18440</name>
</gene>
<dbReference type="CDD" id="cd00077">
    <property type="entry name" value="HDc"/>
    <property type="match status" value="1"/>
</dbReference>
<name>A0ABW1JJQ3_9ACTN</name>